<evidence type="ECO:0000256" key="11">
    <source>
        <dbReference type="RuleBase" id="RU003357"/>
    </source>
</evidence>
<dbReference type="InterPro" id="IPR037066">
    <property type="entry name" value="Plug_dom_sf"/>
</dbReference>
<dbReference type="RefSeq" id="WP_155325070.1">
    <property type="nucleotide sequence ID" value="NZ_AP021876.1"/>
</dbReference>
<sequence>MKYHWMRMLFAIVLTWMLVPPVWAGDSDAEQAVNMEKTVVTATRTETAVEKLPVSVTVITADEIEKMPVKTVDEVLDKAAGLQIRRNKGLSNTTSHTTIYMRGTGDSSRVLVLKDGVPLNMAYGGSVSILNTLSLENIEKIEIVRGASSALYGSSAMGGVINIITKRPTKKLSGSVSFEGGSLDTYIGNASIGAGTDHYAFRASAGHKHTGGYEYYENEDWKDYYEKPENDLTNVSLGGDIWLGESLLRLDYEYLLEDSLTTTSTQYDSDQTNNDYMANWSVPLGSRFDLGIKAYYFDSDSTSEARKYSSATGRHATYYYDSSIPKDEYGALIQVDTEWGGHRLSLGSDLKWAECESEYAYAEGDRNFSGKQDFYSFFVNDEFAMAQDRLTLNVGVRYDSWENHSGEFYDTTTDSMITIDYPDKSEDAFSPRAGAAYKVNDKFKLRASFATGFKAPSLYDLYKSGPHGSTRFDLANPDLEAETMTWSYDVGFDAKPNEHLSINITFYQSRFKDFLGEKTLSADEVPSYFTPDEGMAVIQSVNLGRVDIYGVEAAVEYKFDSQWSVFVNHTYNVSTIESYDEDPSIEGNELSYTPRHMTKIGVVYDNPELFTLGVYLSNVGERYGDLENSDDKRLEGYQVVDLKVSRKLFKELEVFGYINNLTDENYKEYYTTTNPPLTAMVGAKYSF</sequence>
<dbReference type="InterPro" id="IPR039426">
    <property type="entry name" value="TonB-dep_rcpt-like"/>
</dbReference>
<evidence type="ECO:0000256" key="3">
    <source>
        <dbReference type="ARBA" id="ARBA00022452"/>
    </source>
</evidence>
<keyword evidence="7 10" id="KW-0472">Membrane</keyword>
<dbReference type="KEGG" id="dov:DSCO28_60260"/>
<keyword evidence="2 10" id="KW-0813">Transport</keyword>
<evidence type="ECO:0000256" key="10">
    <source>
        <dbReference type="PROSITE-ProRule" id="PRU01360"/>
    </source>
</evidence>
<dbReference type="PANTHER" id="PTHR30069">
    <property type="entry name" value="TONB-DEPENDENT OUTER MEMBRANE RECEPTOR"/>
    <property type="match status" value="1"/>
</dbReference>
<keyword evidence="6 11" id="KW-0798">TonB box</keyword>
<keyword evidence="4 10" id="KW-0812">Transmembrane</keyword>
<evidence type="ECO:0000256" key="2">
    <source>
        <dbReference type="ARBA" id="ARBA00022448"/>
    </source>
</evidence>
<dbReference type="CDD" id="cd01347">
    <property type="entry name" value="ligand_gated_channel"/>
    <property type="match status" value="1"/>
</dbReference>
<feature type="domain" description="TonB-dependent receptor-like beta-barrel" evidence="13">
    <location>
        <begin position="239"/>
        <end position="661"/>
    </location>
</feature>
<evidence type="ECO:0000256" key="12">
    <source>
        <dbReference type="SAM" id="SignalP"/>
    </source>
</evidence>
<keyword evidence="3 10" id="KW-1134">Transmembrane beta strand</keyword>
<comment type="subcellular location">
    <subcellularLocation>
        <location evidence="1 10">Cell outer membrane</location>
        <topology evidence="1 10">Multi-pass membrane protein</topology>
    </subcellularLocation>
</comment>
<evidence type="ECO:0000313" key="16">
    <source>
        <dbReference type="Proteomes" id="UP000425960"/>
    </source>
</evidence>
<dbReference type="GO" id="GO:0044718">
    <property type="term" value="P:siderophore transmembrane transport"/>
    <property type="evidence" value="ECO:0007669"/>
    <property type="project" value="TreeGrafter"/>
</dbReference>
<dbReference type="SUPFAM" id="SSF56935">
    <property type="entry name" value="Porins"/>
    <property type="match status" value="1"/>
</dbReference>
<dbReference type="InterPro" id="IPR012910">
    <property type="entry name" value="Plug_dom"/>
</dbReference>
<keyword evidence="5 12" id="KW-0732">Signal</keyword>
<reference evidence="15 16" key="1">
    <citation type="submission" date="2019-11" db="EMBL/GenBank/DDBJ databases">
        <title>Comparative genomics of hydrocarbon-degrading Desulfosarcina strains.</title>
        <authorList>
            <person name="Watanabe M."/>
            <person name="Kojima H."/>
            <person name="Fukui M."/>
        </authorList>
    </citation>
    <scope>NUCLEOTIDE SEQUENCE [LARGE SCALE GENOMIC DNA]</scope>
    <source>
        <strain evidence="15 16">28bB2T</strain>
    </source>
</reference>
<protein>
    <submittedName>
        <fullName evidence="15">Ligand-gated channel</fullName>
    </submittedName>
</protein>
<dbReference type="Proteomes" id="UP000425960">
    <property type="component" value="Chromosome"/>
</dbReference>
<dbReference type="Pfam" id="PF00593">
    <property type="entry name" value="TonB_dep_Rec_b-barrel"/>
    <property type="match status" value="1"/>
</dbReference>
<dbReference type="Pfam" id="PF07715">
    <property type="entry name" value="Plug"/>
    <property type="match status" value="1"/>
</dbReference>
<dbReference type="Gene3D" id="2.40.170.20">
    <property type="entry name" value="TonB-dependent receptor, beta-barrel domain"/>
    <property type="match status" value="1"/>
</dbReference>
<evidence type="ECO:0000256" key="8">
    <source>
        <dbReference type="ARBA" id="ARBA00023170"/>
    </source>
</evidence>
<feature type="signal peptide" evidence="12">
    <location>
        <begin position="1"/>
        <end position="24"/>
    </location>
</feature>
<organism evidence="15 16">
    <name type="scientific">Desulfosarcina ovata subsp. sediminis</name>
    <dbReference type="NCBI Taxonomy" id="885957"/>
    <lineage>
        <taxon>Bacteria</taxon>
        <taxon>Pseudomonadati</taxon>
        <taxon>Thermodesulfobacteriota</taxon>
        <taxon>Desulfobacteria</taxon>
        <taxon>Desulfobacterales</taxon>
        <taxon>Desulfosarcinaceae</taxon>
        <taxon>Desulfosarcina</taxon>
    </lineage>
</organism>
<evidence type="ECO:0000256" key="9">
    <source>
        <dbReference type="ARBA" id="ARBA00023237"/>
    </source>
</evidence>
<dbReference type="GO" id="GO:0009279">
    <property type="term" value="C:cell outer membrane"/>
    <property type="evidence" value="ECO:0007669"/>
    <property type="project" value="UniProtKB-SubCell"/>
</dbReference>
<comment type="similarity">
    <text evidence="10 11">Belongs to the TonB-dependent receptor family.</text>
</comment>
<dbReference type="EMBL" id="AP021876">
    <property type="protein sequence ID" value="BBO85460.1"/>
    <property type="molecule type" value="Genomic_DNA"/>
</dbReference>
<dbReference type="PANTHER" id="PTHR30069:SF29">
    <property type="entry name" value="HEMOGLOBIN AND HEMOGLOBIN-HAPTOGLOBIN-BINDING PROTEIN 1-RELATED"/>
    <property type="match status" value="1"/>
</dbReference>
<evidence type="ECO:0000259" key="13">
    <source>
        <dbReference type="Pfam" id="PF00593"/>
    </source>
</evidence>
<evidence type="ECO:0000256" key="6">
    <source>
        <dbReference type="ARBA" id="ARBA00023077"/>
    </source>
</evidence>
<accession>A0A5K7ZZC8</accession>
<evidence type="ECO:0000313" key="15">
    <source>
        <dbReference type="EMBL" id="BBO85460.1"/>
    </source>
</evidence>
<dbReference type="AlphaFoldDB" id="A0A5K7ZZC8"/>
<proteinExistence type="inferred from homology"/>
<gene>
    <name evidence="15" type="primary">hutA</name>
    <name evidence="15" type="ORF">DSCO28_60260</name>
</gene>
<evidence type="ECO:0000256" key="7">
    <source>
        <dbReference type="ARBA" id="ARBA00023136"/>
    </source>
</evidence>
<dbReference type="PROSITE" id="PS52016">
    <property type="entry name" value="TONB_DEPENDENT_REC_3"/>
    <property type="match status" value="1"/>
</dbReference>
<keyword evidence="8" id="KW-0675">Receptor</keyword>
<dbReference type="Gene3D" id="2.170.130.10">
    <property type="entry name" value="TonB-dependent receptor, plug domain"/>
    <property type="match status" value="1"/>
</dbReference>
<evidence type="ECO:0000256" key="4">
    <source>
        <dbReference type="ARBA" id="ARBA00022692"/>
    </source>
</evidence>
<keyword evidence="9 10" id="KW-0998">Cell outer membrane</keyword>
<evidence type="ECO:0000256" key="1">
    <source>
        <dbReference type="ARBA" id="ARBA00004571"/>
    </source>
</evidence>
<dbReference type="InterPro" id="IPR000531">
    <property type="entry name" value="Beta-barrel_TonB"/>
</dbReference>
<name>A0A5K7ZZC8_9BACT</name>
<evidence type="ECO:0000259" key="14">
    <source>
        <dbReference type="Pfam" id="PF07715"/>
    </source>
</evidence>
<feature type="chain" id="PRO_5024368025" evidence="12">
    <location>
        <begin position="25"/>
        <end position="687"/>
    </location>
</feature>
<evidence type="ECO:0000256" key="5">
    <source>
        <dbReference type="ARBA" id="ARBA00022729"/>
    </source>
</evidence>
<feature type="domain" description="TonB-dependent receptor plug" evidence="14">
    <location>
        <begin position="50"/>
        <end position="160"/>
    </location>
</feature>
<dbReference type="InterPro" id="IPR036942">
    <property type="entry name" value="Beta-barrel_TonB_sf"/>
</dbReference>
<dbReference type="GO" id="GO:0015344">
    <property type="term" value="F:siderophore uptake transmembrane transporter activity"/>
    <property type="evidence" value="ECO:0007669"/>
    <property type="project" value="TreeGrafter"/>
</dbReference>